<feature type="domain" description="AMP-dependent synthetase/ligase" evidence="1">
    <location>
        <begin position="16"/>
        <end position="138"/>
    </location>
</feature>
<gene>
    <name evidence="2" type="ORF">BsIDN1_35220</name>
</gene>
<dbReference type="EMBL" id="AP021906">
    <property type="protein sequence ID" value="BBP89904.1"/>
    <property type="molecule type" value="Genomic_DNA"/>
</dbReference>
<sequence length="225" mass="25124">MMSIHPQTIGSLLKGKMEQHPAHEAIVYPERSLRFSYEAFYREVKETGKGLMALGVQKGDHIAIMAPNVPEWLMLQFACASIGAVLVTVNTNFQSQELAYLLKHSDSSMLFIVDGFKETSYVKMLEELIPELQNTHQGEITSSSFPYLKVSSILASTRQRACAAGIVFKQLLKEQRIMSGRNEWMSLHLMMSLICNILQAQPAIQKESCSAIQTLSAMPAKSQIV</sequence>
<accession>A0A5S9MCP3</accession>
<evidence type="ECO:0000313" key="2">
    <source>
        <dbReference type="EMBL" id="BBP89904.1"/>
    </source>
</evidence>
<proteinExistence type="predicted"/>
<dbReference type="PANTHER" id="PTHR43767">
    <property type="entry name" value="LONG-CHAIN-FATTY-ACID--COA LIGASE"/>
    <property type="match status" value="1"/>
</dbReference>
<reference evidence="2 3" key="1">
    <citation type="submission" date="2019-12" db="EMBL/GenBank/DDBJ databases">
        <title>Full genome sequence of a Bacillus safensis strain isolated from commercially available natto in Indonesia.</title>
        <authorList>
            <person name="Yoshida M."/>
            <person name="Uomi M."/>
            <person name="Waturangi D."/>
            <person name="Ekaputri J.J."/>
            <person name="Setiamarga D.H.E."/>
        </authorList>
    </citation>
    <scope>NUCLEOTIDE SEQUENCE [LARGE SCALE GENOMIC DNA]</scope>
    <source>
        <strain evidence="2 3">IDN1</strain>
    </source>
</reference>
<dbReference type="SUPFAM" id="SSF56801">
    <property type="entry name" value="Acetyl-CoA synthetase-like"/>
    <property type="match status" value="1"/>
</dbReference>
<dbReference type="PANTHER" id="PTHR43767:SF1">
    <property type="entry name" value="NONRIBOSOMAL PEPTIDE SYNTHASE PES1 (EUROFUNG)-RELATED"/>
    <property type="match status" value="1"/>
</dbReference>
<evidence type="ECO:0000259" key="1">
    <source>
        <dbReference type="Pfam" id="PF00501"/>
    </source>
</evidence>
<protein>
    <recommendedName>
        <fullName evidence="1">AMP-dependent synthetase/ligase domain-containing protein</fullName>
    </recommendedName>
</protein>
<evidence type="ECO:0000313" key="3">
    <source>
        <dbReference type="Proteomes" id="UP000464658"/>
    </source>
</evidence>
<dbReference type="Pfam" id="PF00501">
    <property type="entry name" value="AMP-binding"/>
    <property type="match status" value="1"/>
</dbReference>
<dbReference type="InterPro" id="IPR000873">
    <property type="entry name" value="AMP-dep_synth/lig_dom"/>
</dbReference>
<dbReference type="AlphaFoldDB" id="A0A5S9MCP3"/>
<dbReference type="Gene3D" id="3.40.50.980">
    <property type="match status" value="1"/>
</dbReference>
<dbReference type="Proteomes" id="UP000464658">
    <property type="component" value="Chromosome"/>
</dbReference>
<organism evidence="2 3">
    <name type="scientific">Bacillus safensis</name>
    <dbReference type="NCBI Taxonomy" id="561879"/>
    <lineage>
        <taxon>Bacteria</taxon>
        <taxon>Bacillati</taxon>
        <taxon>Bacillota</taxon>
        <taxon>Bacilli</taxon>
        <taxon>Bacillales</taxon>
        <taxon>Bacillaceae</taxon>
        <taxon>Bacillus</taxon>
    </lineage>
</organism>
<dbReference type="InterPro" id="IPR050237">
    <property type="entry name" value="ATP-dep_AMP-bd_enzyme"/>
</dbReference>
<name>A0A5S9MCP3_BACIA</name>